<evidence type="ECO:0000313" key="3">
    <source>
        <dbReference type="Proteomes" id="UP000019763"/>
    </source>
</evidence>
<protein>
    <submittedName>
        <fullName evidence="2">Transmembrane protein</fullName>
    </submittedName>
</protein>
<name>A0A023B8V7_GRENI</name>
<keyword evidence="1" id="KW-0472">Membrane</keyword>
<dbReference type="GeneID" id="22912037"/>
<keyword evidence="3" id="KW-1185">Reference proteome</keyword>
<keyword evidence="1" id="KW-1133">Transmembrane helix</keyword>
<dbReference type="AlphaFoldDB" id="A0A023B8V7"/>
<dbReference type="Proteomes" id="UP000019763">
    <property type="component" value="Unassembled WGS sequence"/>
</dbReference>
<evidence type="ECO:0000256" key="1">
    <source>
        <dbReference type="SAM" id="Phobius"/>
    </source>
</evidence>
<comment type="caution">
    <text evidence="2">The sequence shown here is derived from an EMBL/GenBank/DDBJ whole genome shotgun (WGS) entry which is preliminary data.</text>
</comment>
<organism evidence="2 3">
    <name type="scientific">Gregarina niphandrodes</name>
    <name type="common">Septate eugregarine</name>
    <dbReference type="NCBI Taxonomy" id="110365"/>
    <lineage>
        <taxon>Eukaryota</taxon>
        <taxon>Sar</taxon>
        <taxon>Alveolata</taxon>
        <taxon>Apicomplexa</taxon>
        <taxon>Conoidasida</taxon>
        <taxon>Gregarinasina</taxon>
        <taxon>Eugregarinorida</taxon>
        <taxon>Gregarinidae</taxon>
        <taxon>Gregarina</taxon>
    </lineage>
</organism>
<proteinExistence type="predicted"/>
<feature type="transmembrane region" description="Helical" evidence="1">
    <location>
        <begin position="65"/>
        <end position="86"/>
    </location>
</feature>
<dbReference type="VEuPathDB" id="CryptoDB:GNI_055210"/>
<dbReference type="RefSeq" id="XP_011129915.1">
    <property type="nucleotide sequence ID" value="XM_011131613.1"/>
</dbReference>
<dbReference type="EMBL" id="AFNH02000420">
    <property type="protein sequence ID" value="EZG70558.1"/>
    <property type="molecule type" value="Genomic_DNA"/>
</dbReference>
<reference evidence="2" key="1">
    <citation type="submission" date="2013-12" db="EMBL/GenBank/DDBJ databases">
        <authorList>
            <person name="Omoto C.K."/>
            <person name="Sibley D."/>
            <person name="Venepally P."/>
            <person name="Hadjithomas M."/>
            <person name="Karamycheva S."/>
            <person name="Brunk B."/>
            <person name="Roos D."/>
            <person name="Caler E."/>
            <person name="Lorenzi H."/>
        </authorList>
    </citation>
    <scope>NUCLEOTIDE SEQUENCE</scope>
</reference>
<evidence type="ECO:0000313" key="2">
    <source>
        <dbReference type="EMBL" id="EZG70558.1"/>
    </source>
</evidence>
<keyword evidence="1 2" id="KW-0812">Transmembrane</keyword>
<gene>
    <name evidence="2" type="ORF">GNI_055210</name>
</gene>
<sequence>MVAADQQGCCHGRHHGRYHSRYHGGGDNSLARAYATAAEFQQLSEELNPFSAHNLTRGYGVVDPITLLSVGFAAVVICIGGIAVMNSSSRRRRRPR</sequence>
<accession>A0A023B8V7</accession>